<dbReference type="OrthoDB" id="9804867at2"/>
<dbReference type="AlphaFoldDB" id="X4QWY1"/>
<accession>X4QWY1</accession>
<dbReference type="InterPro" id="IPR013321">
    <property type="entry name" value="Arc_rbn_hlx_hlx"/>
</dbReference>
<dbReference type="STRING" id="1661.CQ11_02240"/>
<sequence length="99" mass="10848">MAVKTASVNVRIREDVKARAEEILETMGIPRATAIDMFYRQIIMRGGIPFPVTIPAKLPARDVLSEAEFNSLMSAGYSQALSGDSEDIDAVFESLKKSL</sequence>
<protein>
    <submittedName>
        <fullName evidence="1">Type II toxin-antitoxin system RelB/DinJ family antitoxin</fullName>
    </submittedName>
</protein>
<proteinExistence type="predicted"/>
<dbReference type="EMBL" id="CP033905">
    <property type="protein sequence ID" value="AZR07932.1"/>
    <property type="molecule type" value="Genomic_DNA"/>
</dbReference>
<name>X4QWY1_9ACTO</name>
<dbReference type="Proteomes" id="UP000275951">
    <property type="component" value="Chromosome"/>
</dbReference>
<reference evidence="1 2" key="1">
    <citation type="submission" date="2018-11" db="EMBL/GenBank/DDBJ databases">
        <title>Multidrug-resistant genes are associated with an 42-kb island TGI1 carrying a complex class 1 integron in a Trueperella pyogenes.</title>
        <authorList>
            <person name="Dong W."/>
        </authorList>
    </citation>
    <scope>NUCLEOTIDE SEQUENCE [LARGE SCALE GENOMIC DNA]</scope>
    <source>
        <strain evidence="1 2">TP4</strain>
    </source>
</reference>
<dbReference type="InterPro" id="IPR007337">
    <property type="entry name" value="RelB/DinJ"/>
</dbReference>
<evidence type="ECO:0000313" key="2">
    <source>
        <dbReference type="Proteomes" id="UP000275951"/>
    </source>
</evidence>
<gene>
    <name evidence="1" type="ORF">EBQ10_10745</name>
</gene>
<dbReference type="Pfam" id="PF04221">
    <property type="entry name" value="RelB"/>
    <property type="match status" value="1"/>
</dbReference>
<dbReference type="KEGG" id="tpy:CQ11_02240"/>
<organism evidence="1 2">
    <name type="scientific">Trueperella pyogenes</name>
    <dbReference type="NCBI Taxonomy" id="1661"/>
    <lineage>
        <taxon>Bacteria</taxon>
        <taxon>Bacillati</taxon>
        <taxon>Actinomycetota</taxon>
        <taxon>Actinomycetes</taxon>
        <taxon>Actinomycetales</taxon>
        <taxon>Actinomycetaceae</taxon>
        <taxon>Trueperella</taxon>
    </lineage>
</organism>
<dbReference type="NCBIfam" id="TIGR02384">
    <property type="entry name" value="RelB_DinJ"/>
    <property type="match status" value="1"/>
</dbReference>
<evidence type="ECO:0000313" key="1">
    <source>
        <dbReference type="EMBL" id="AZR07932.1"/>
    </source>
</evidence>
<dbReference type="Gene3D" id="1.10.1220.10">
    <property type="entry name" value="Met repressor-like"/>
    <property type="match status" value="1"/>
</dbReference>
<dbReference type="GO" id="GO:0006355">
    <property type="term" value="P:regulation of DNA-templated transcription"/>
    <property type="evidence" value="ECO:0007669"/>
    <property type="project" value="InterPro"/>
</dbReference>